<dbReference type="GO" id="GO:0044205">
    <property type="term" value="P:'de novo' UMP biosynthetic process"/>
    <property type="evidence" value="ECO:0007669"/>
    <property type="project" value="UniProtKB-UniRule"/>
</dbReference>
<comment type="subunit">
    <text evidence="7">Heterododecamer (2C3:3R2) of six catalytic PyrB chains organized as two trimers (C3), and six regulatory PyrI chains organized as three dimers (R2).</text>
</comment>
<feature type="binding site" evidence="7">
    <location>
        <position position="144"/>
    </location>
    <ligand>
        <name>carbamoyl phosphate</name>
        <dbReference type="ChEBI" id="CHEBI:58228"/>
    </ligand>
</feature>
<dbReference type="InterPro" id="IPR006132">
    <property type="entry name" value="Asp/Orn_carbamoyltranf_P-bd"/>
</dbReference>
<gene>
    <name evidence="7" type="primary">pyrB</name>
    <name evidence="10" type="ORF">FC60_GL000943</name>
</gene>
<organism evidence="10 11">
    <name type="scientific">Limosilactobacillus gastricus DSM 16045</name>
    <dbReference type="NCBI Taxonomy" id="1423749"/>
    <lineage>
        <taxon>Bacteria</taxon>
        <taxon>Bacillati</taxon>
        <taxon>Bacillota</taxon>
        <taxon>Bacilli</taxon>
        <taxon>Lactobacillales</taxon>
        <taxon>Lactobacillaceae</taxon>
        <taxon>Limosilactobacillus</taxon>
    </lineage>
</organism>
<comment type="pathway">
    <text evidence="1 7">Pyrimidine metabolism; UMP biosynthesis via de novo pathway; (S)-dihydroorotate from bicarbonate: step 2/3.</text>
</comment>
<evidence type="ECO:0000256" key="3">
    <source>
        <dbReference type="ARBA" id="ARBA00022679"/>
    </source>
</evidence>
<dbReference type="Proteomes" id="UP000051739">
    <property type="component" value="Unassembled WGS sequence"/>
</dbReference>
<keyword evidence="4 7" id="KW-0665">Pyrimidine biosynthesis</keyword>
<dbReference type="PANTHER" id="PTHR45753:SF6">
    <property type="entry name" value="ASPARTATE CARBAMOYLTRANSFERASE"/>
    <property type="match status" value="1"/>
</dbReference>
<evidence type="ECO:0000259" key="8">
    <source>
        <dbReference type="Pfam" id="PF00185"/>
    </source>
</evidence>
<accession>A0A0R1V5P5</accession>
<dbReference type="NCBIfam" id="NF002032">
    <property type="entry name" value="PRK00856.1"/>
    <property type="match status" value="1"/>
</dbReference>
<dbReference type="GO" id="GO:0006207">
    <property type="term" value="P:'de novo' pyrimidine nucleobase biosynthetic process"/>
    <property type="evidence" value="ECO:0007669"/>
    <property type="project" value="InterPro"/>
</dbReference>
<proteinExistence type="inferred from homology"/>
<evidence type="ECO:0000256" key="5">
    <source>
        <dbReference type="ARBA" id="ARBA00043884"/>
    </source>
</evidence>
<evidence type="ECO:0000313" key="10">
    <source>
        <dbReference type="EMBL" id="KRM00877.1"/>
    </source>
</evidence>
<dbReference type="GO" id="GO:0006520">
    <property type="term" value="P:amino acid metabolic process"/>
    <property type="evidence" value="ECO:0007669"/>
    <property type="project" value="InterPro"/>
</dbReference>
<dbReference type="PRINTS" id="PR00101">
    <property type="entry name" value="ATCASE"/>
</dbReference>
<dbReference type="SUPFAM" id="SSF53671">
    <property type="entry name" value="Aspartate/ornithine carbamoyltransferase"/>
    <property type="match status" value="1"/>
</dbReference>
<feature type="binding site" evidence="7">
    <location>
        <position position="174"/>
    </location>
    <ligand>
        <name>L-aspartate</name>
        <dbReference type="ChEBI" id="CHEBI:29991"/>
    </ligand>
</feature>
<protein>
    <recommendedName>
        <fullName evidence="7">Aspartate carbamoyltransferase</fullName>
        <ecNumber evidence="7">2.1.3.2</ecNumber>
    </recommendedName>
    <alternativeName>
        <fullName evidence="7">Aspartate transcarbamylase</fullName>
        <shortName evidence="7">ATCase</shortName>
    </alternativeName>
</protein>
<evidence type="ECO:0000256" key="7">
    <source>
        <dbReference type="HAMAP-Rule" id="MF_00001"/>
    </source>
</evidence>
<feature type="binding site" evidence="7">
    <location>
        <position position="107"/>
    </location>
    <ligand>
        <name>carbamoyl phosphate</name>
        <dbReference type="ChEBI" id="CHEBI:58228"/>
    </ligand>
</feature>
<dbReference type="InterPro" id="IPR036901">
    <property type="entry name" value="Asp/Orn_carbamoylTrfase_sf"/>
</dbReference>
<dbReference type="PRINTS" id="PR00100">
    <property type="entry name" value="AOTCASE"/>
</dbReference>
<dbReference type="Pfam" id="PF02729">
    <property type="entry name" value="OTCace_N"/>
    <property type="match status" value="1"/>
</dbReference>
<reference evidence="10 11" key="1">
    <citation type="journal article" date="2015" name="Genome Announc.">
        <title>Expanding the biotechnology potential of lactobacilli through comparative genomics of 213 strains and associated genera.</title>
        <authorList>
            <person name="Sun Z."/>
            <person name="Harris H.M."/>
            <person name="McCann A."/>
            <person name="Guo C."/>
            <person name="Argimon S."/>
            <person name="Zhang W."/>
            <person name="Yang X."/>
            <person name="Jeffery I.B."/>
            <person name="Cooney J.C."/>
            <person name="Kagawa T.F."/>
            <person name="Liu W."/>
            <person name="Song Y."/>
            <person name="Salvetti E."/>
            <person name="Wrobel A."/>
            <person name="Rasinkangas P."/>
            <person name="Parkhill J."/>
            <person name="Rea M.C."/>
            <person name="O'Sullivan O."/>
            <person name="Ritari J."/>
            <person name="Douillard F.P."/>
            <person name="Paul Ross R."/>
            <person name="Yang R."/>
            <person name="Briner A.E."/>
            <person name="Felis G.E."/>
            <person name="de Vos W.M."/>
            <person name="Barrangou R."/>
            <person name="Klaenhammer T.R."/>
            <person name="Caufield P.W."/>
            <person name="Cui Y."/>
            <person name="Zhang H."/>
            <person name="O'Toole P.W."/>
        </authorList>
    </citation>
    <scope>NUCLEOTIDE SEQUENCE [LARGE SCALE GENOMIC DNA]</scope>
    <source>
        <strain evidence="10 11">DSM 16045</strain>
    </source>
</reference>
<dbReference type="RefSeq" id="WP_191978593.1">
    <property type="nucleotide sequence ID" value="NZ_AZFN01000023.1"/>
</dbReference>
<dbReference type="GO" id="GO:0016597">
    <property type="term" value="F:amino acid binding"/>
    <property type="evidence" value="ECO:0007669"/>
    <property type="project" value="InterPro"/>
</dbReference>
<dbReference type="InterPro" id="IPR006131">
    <property type="entry name" value="Asp_carbamoyltransf_Asp/Orn-bd"/>
</dbReference>
<feature type="binding site" evidence="7">
    <location>
        <position position="85"/>
    </location>
    <ligand>
        <name>L-aspartate</name>
        <dbReference type="ChEBI" id="CHEBI:29991"/>
    </ligand>
</feature>
<sequence length="317" mass="35993">MMAKLLRLPYFTTVEGLTNEEVHALIERAEEFKHGEPSPKLDEPVYVTNMFFENSTRTHNSFAMAERKLGLQEITFDAGHSSVSKGESMYDTCLTMSAIGVNLAVIRDRANDYYRQLTTERPANSQLDIGIVNAGDGSGQHPSQCLLDMMTIHEQFGHFDGLKVAIVGDITNSRVAKSNMQLLHRLGAQIYFAGPEYWFSHEFDAYGQYVQLDDILDQLDVLMLLRVQHERHDDQTEAQFDVQAYCDQYGINQARYDRLPDQAIICHPGPINRDVEIVSELVEAPKSFFYQQMQNGVFMRMAMLEAVMRGRHLGGLA</sequence>
<name>A0A0R1V5P5_9LACO</name>
<dbReference type="InterPro" id="IPR006130">
    <property type="entry name" value="Asp/Orn_carbamoylTrfase"/>
</dbReference>
<dbReference type="GO" id="GO:0005829">
    <property type="term" value="C:cytosol"/>
    <property type="evidence" value="ECO:0007669"/>
    <property type="project" value="TreeGrafter"/>
</dbReference>
<dbReference type="NCBIfam" id="TIGR00670">
    <property type="entry name" value="asp_carb_tr"/>
    <property type="match status" value="1"/>
</dbReference>
<dbReference type="PROSITE" id="PS00097">
    <property type="entry name" value="CARBAMOYLTRANSFERASE"/>
    <property type="match status" value="1"/>
</dbReference>
<dbReference type="EC" id="2.1.3.2" evidence="7"/>
<feature type="binding site" evidence="7">
    <location>
        <position position="141"/>
    </location>
    <ligand>
        <name>carbamoyl phosphate</name>
        <dbReference type="ChEBI" id="CHEBI:58228"/>
    </ligand>
</feature>
<dbReference type="FunFam" id="3.40.50.1370:FF:000011">
    <property type="entry name" value="Aspartate carbamoyltransferase"/>
    <property type="match status" value="1"/>
</dbReference>
<dbReference type="Gene3D" id="3.40.50.1370">
    <property type="entry name" value="Aspartate/ornithine carbamoyltransferase"/>
    <property type="match status" value="2"/>
</dbReference>
<dbReference type="InterPro" id="IPR002082">
    <property type="entry name" value="Asp_carbamoyltransf"/>
</dbReference>
<dbReference type="GO" id="GO:0004070">
    <property type="term" value="F:aspartate carbamoyltransferase activity"/>
    <property type="evidence" value="ECO:0007669"/>
    <property type="project" value="UniProtKB-UniRule"/>
</dbReference>
<evidence type="ECO:0000259" key="9">
    <source>
        <dbReference type="Pfam" id="PF02729"/>
    </source>
</evidence>
<feature type="domain" description="Aspartate/ornithine carbamoyltransferase carbamoyl-P binding" evidence="9">
    <location>
        <begin position="11"/>
        <end position="154"/>
    </location>
</feature>
<feature type="domain" description="Aspartate/ornithine carbamoyltransferase Asp/Orn-binding" evidence="8">
    <location>
        <begin position="160"/>
        <end position="306"/>
    </location>
</feature>
<comment type="catalytic activity">
    <reaction evidence="6 7">
        <text>carbamoyl phosphate + L-aspartate = N-carbamoyl-L-aspartate + phosphate + H(+)</text>
        <dbReference type="Rhea" id="RHEA:20013"/>
        <dbReference type="ChEBI" id="CHEBI:15378"/>
        <dbReference type="ChEBI" id="CHEBI:29991"/>
        <dbReference type="ChEBI" id="CHEBI:32814"/>
        <dbReference type="ChEBI" id="CHEBI:43474"/>
        <dbReference type="ChEBI" id="CHEBI:58228"/>
        <dbReference type="EC" id="2.1.3.2"/>
    </reaction>
</comment>
<comment type="caution">
    <text evidence="10">The sequence shown here is derived from an EMBL/GenBank/DDBJ whole genome shotgun (WGS) entry which is preliminary data.</text>
</comment>
<comment type="similarity">
    <text evidence="2 7">Belongs to the aspartate/ornithine carbamoyltransferase superfamily. ATCase family.</text>
</comment>
<feature type="binding site" evidence="7">
    <location>
        <position position="270"/>
    </location>
    <ligand>
        <name>carbamoyl phosphate</name>
        <dbReference type="ChEBI" id="CHEBI:58228"/>
    </ligand>
</feature>
<evidence type="ECO:0000256" key="6">
    <source>
        <dbReference type="ARBA" id="ARBA00048859"/>
    </source>
</evidence>
<keyword evidence="11" id="KW-1185">Reference proteome</keyword>
<dbReference type="UniPathway" id="UPA00070">
    <property type="reaction ID" value="UER00116"/>
</dbReference>
<dbReference type="AlphaFoldDB" id="A0A0R1V5P5"/>
<evidence type="ECO:0000313" key="11">
    <source>
        <dbReference type="Proteomes" id="UP000051739"/>
    </source>
</evidence>
<dbReference type="PANTHER" id="PTHR45753">
    <property type="entry name" value="ORNITHINE CARBAMOYLTRANSFERASE, MITOCHONDRIAL"/>
    <property type="match status" value="1"/>
</dbReference>
<evidence type="ECO:0000256" key="1">
    <source>
        <dbReference type="ARBA" id="ARBA00004852"/>
    </source>
</evidence>
<feature type="binding site" evidence="7">
    <location>
        <position position="269"/>
    </location>
    <ligand>
        <name>carbamoyl phosphate</name>
        <dbReference type="ChEBI" id="CHEBI:58228"/>
    </ligand>
</feature>
<dbReference type="EMBL" id="AZFN01000023">
    <property type="protein sequence ID" value="KRM00877.1"/>
    <property type="molecule type" value="Genomic_DNA"/>
</dbReference>
<evidence type="ECO:0000256" key="4">
    <source>
        <dbReference type="ARBA" id="ARBA00022975"/>
    </source>
</evidence>
<dbReference type="PATRIC" id="fig|1423749.3.peg.952"/>
<evidence type="ECO:0000256" key="2">
    <source>
        <dbReference type="ARBA" id="ARBA00008896"/>
    </source>
</evidence>
<feature type="binding site" evidence="7">
    <location>
        <position position="58"/>
    </location>
    <ligand>
        <name>carbamoyl phosphate</name>
        <dbReference type="ChEBI" id="CHEBI:58228"/>
    </ligand>
</feature>
<feature type="binding site" evidence="7">
    <location>
        <position position="226"/>
    </location>
    <ligand>
        <name>L-aspartate</name>
        <dbReference type="ChEBI" id="CHEBI:29991"/>
    </ligand>
</feature>
<keyword evidence="3 7" id="KW-0808">Transferase</keyword>
<dbReference type="Pfam" id="PF00185">
    <property type="entry name" value="OTCace"/>
    <property type="match status" value="1"/>
</dbReference>
<comment type="function">
    <text evidence="5 7">Catalyzes the condensation of carbamoyl phosphate and aspartate to form carbamoyl aspartate and inorganic phosphate, the committed step in the de novo pyrimidine nucleotide biosynthesis pathway.</text>
</comment>
<dbReference type="HAMAP" id="MF_00001">
    <property type="entry name" value="Asp_carb_tr"/>
    <property type="match status" value="1"/>
</dbReference>
<feature type="binding site" evidence="7">
    <location>
        <position position="57"/>
    </location>
    <ligand>
        <name>carbamoyl phosphate</name>
        <dbReference type="ChEBI" id="CHEBI:58228"/>
    </ligand>
</feature>